<dbReference type="InterPro" id="IPR018042">
    <property type="entry name" value="Aspartate_kinase_CS"/>
</dbReference>
<comment type="catalytic activity">
    <reaction evidence="15 16">
        <text>L-aspartate + ATP = 4-phospho-L-aspartate + ADP</text>
        <dbReference type="Rhea" id="RHEA:23776"/>
        <dbReference type="ChEBI" id="CHEBI:29991"/>
        <dbReference type="ChEBI" id="CHEBI:30616"/>
        <dbReference type="ChEBI" id="CHEBI:57535"/>
        <dbReference type="ChEBI" id="CHEBI:456216"/>
        <dbReference type="EC" id="2.7.2.4"/>
    </reaction>
</comment>
<comment type="function">
    <text evidence="1">Catalyzes the phosphorylation of the beta-carboxyl group of aspartic acid with ATP to yield 4-phospho-L-aspartate, which is involved in the branched biosynthetic pathway leading to the biosynthesis of amino acids lysine, threonine, isoleucine and methionine.</text>
</comment>
<gene>
    <name evidence="19" type="ORF">H4696_002194</name>
</gene>
<comment type="pathway">
    <text evidence="4 17">Amino-acid biosynthesis; L-threonine biosynthesis; L-threonine from L-aspartate: step 1/5.</text>
</comment>
<comment type="similarity">
    <text evidence="5 16">Belongs to the aspartokinase family.</text>
</comment>
<evidence type="ECO:0000256" key="10">
    <source>
        <dbReference type="ARBA" id="ARBA00022741"/>
    </source>
</evidence>
<dbReference type="SUPFAM" id="SSF55021">
    <property type="entry name" value="ACT-like"/>
    <property type="match status" value="1"/>
</dbReference>
<dbReference type="PANTHER" id="PTHR21499:SF3">
    <property type="entry name" value="ASPARTOKINASE"/>
    <property type="match status" value="1"/>
</dbReference>
<sequence length="422" mass="44062">MNNSWAMAESGISGDARVAGIVVRKYGGSSLATPELVRGVAARVADLAAAGRRIVVVVSAMGDATDRLVALAGQFTDRPDPRELDQLLATGEQVSAAVLTLALTRRGVDAVSLTGDQAGIEVTGGPGAGTIAHIDPDRILDGLRDGRVVVVAGFQGRDHDGELRTLGRGGSDTTAVALAAVLGAAECEICTDVEGVRTADPRIVPDTRQVPSISYEAMSELARGGARVLHPRSVELAGQHGVTVHVRHSSRTGASTRVRAVEPALERGGEVVGIAHDRDVRLLRIEAPGLSPDRGARLLADLARHGLHPDTLSWPGAGELRFTLRGTAPFAGPARQLVEDLGARWTLDDDLGAVSVVGTGLLDRPDMPAEVLRTAGELGATMPAMAISAGRLTAVLPLDRLDHAVRALHRAFHLDRPAEARP</sequence>
<keyword evidence="12" id="KW-0067">ATP-binding</keyword>
<evidence type="ECO:0000256" key="1">
    <source>
        <dbReference type="ARBA" id="ARBA00002843"/>
    </source>
</evidence>
<dbReference type="NCBIfam" id="TIGR00657">
    <property type="entry name" value="asp_kinases"/>
    <property type="match status" value="1"/>
</dbReference>
<proteinExistence type="inferred from homology"/>
<evidence type="ECO:0000256" key="14">
    <source>
        <dbReference type="ARBA" id="ARBA00023154"/>
    </source>
</evidence>
<dbReference type="InterPro" id="IPR001048">
    <property type="entry name" value="Asp/Glu/Uridylate_kinase"/>
</dbReference>
<evidence type="ECO:0000313" key="20">
    <source>
        <dbReference type="Proteomes" id="UP000631670"/>
    </source>
</evidence>
<dbReference type="EMBL" id="JADBEG010000001">
    <property type="protein sequence ID" value="MBE1495094.1"/>
    <property type="molecule type" value="Genomic_DNA"/>
</dbReference>
<comment type="pathway">
    <text evidence="2 17">Amino-acid biosynthesis; L-lysine biosynthesis via DAP pathway; (S)-tetrahydrodipicolinate from L-aspartate: step 1/4.</text>
</comment>
<dbReference type="SUPFAM" id="SSF53633">
    <property type="entry name" value="Carbamate kinase-like"/>
    <property type="match status" value="1"/>
</dbReference>
<organism evidence="19 20">
    <name type="scientific">Amycolatopsis lexingtonensis</name>
    <dbReference type="NCBI Taxonomy" id="218822"/>
    <lineage>
        <taxon>Bacteria</taxon>
        <taxon>Bacillati</taxon>
        <taxon>Actinomycetota</taxon>
        <taxon>Actinomycetes</taxon>
        <taxon>Pseudonocardiales</taxon>
        <taxon>Pseudonocardiaceae</taxon>
        <taxon>Amycolatopsis</taxon>
    </lineage>
</organism>
<dbReference type="GO" id="GO:0004072">
    <property type="term" value="F:aspartate kinase activity"/>
    <property type="evidence" value="ECO:0007669"/>
    <property type="project" value="UniProtKB-EC"/>
</dbReference>
<evidence type="ECO:0000259" key="18">
    <source>
        <dbReference type="Pfam" id="PF00696"/>
    </source>
</evidence>
<dbReference type="Gene3D" id="3.30.2130.10">
    <property type="entry name" value="VC0802-like"/>
    <property type="match status" value="1"/>
</dbReference>
<evidence type="ECO:0000256" key="3">
    <source>
        <dbReference type="ARBA" id="ARBA00004986"/>
    </source>
</evidence>
<name>A0ABR9HVX9_9PSEU</name>
<reference evidence="19 20" key="1">
    <citation type="submission" date="2020-10" db="EMBL/GenBank/DDBJ databases">
        <title>Sequencing the genomes of 1000 actinobacteria strains.</title>
        <authorList>
            <person name="Klenk H.-P."/>
        </authorList>
    </citation>
    <scope>NUCLEOTIDE SEQUENCE [LARGE SCALE GENOMIC DNA]</scope>
    <source>
        <strain evidence="19 20">DSM 44653</strain>
    </source>
</reference>
<keyword evidence="13" id="KW-0220">Diaminopimelate biosynthesis</keyword>
<evidence type="ECO:0000256" key="11">
    <source>
        <dbReference type="ARBA" id="ARBA00022777"/>
    </source>
</evidence>
<evidence type="ECO:0000256" key="6">
    <source>
        <dbReference type="ARBA" id="ARBA00013059"/>
    </source>
</evidence>
<dbReference type="CDD" id="cd04246">
    <property type="entry name" value="AAK_AK-DapG-like"/>
    <property type="match status" value="1"/>
</dbReference>
<keyword evidence="20" id="KW-1185">Reference proteome</keyword>
<evidence type="ECO:0000256" key="13">
    <source>
        <dbReference type="ARBA" id="ARBA00022915"/>
    </source>
</evidence>
<evidence type="ECO:0000256" key="12">
    <source>
        <dbReference type="ARBA" id="ARBA00022840"/>
    </source>
</evidence>
<evidence type="ECO:0000256" key="9">
    <source>
        <dbReference type="ARBA" id="ARBA00022679"/>
    </source>
</evidence>
<evidence type="ECO:0000256" key="16">
    <source>
        <dbReference type="RuleBase" id="RU003448"/>
    </source>
</evidence>
<evidence type="ECO:0000256" key="15">
    <source>
        <dbReference type="ARBA" id="ARBA00047872"/>
    </source>
</evidence>
<dbReference type="InterPro" id="IPR045865">
    <property type="entry name" value="ACT-like_dom_sf"/>
</dbReference>
<comment type="caution">
    <text evidence="19">The sequence shown here is derived from an EMBL/GenBank/DDBJ whole genome shotgun (WGS) entry which is preliminary data.</text>
</comment>
<comment type="pathway">
    <text evidence="3 17">Amino-acid biosynthesis; L-methionine biosynthesis via de novo pathway; L-homoserine from L-aspartate: step 1/3.</text>
</comment>
<dbReference type="Proteomes" id="UP000631670">
    <property type="component" value="Unassembled WGS sequence"/>
</dbReference>
<dbReference type="InterPro" id="IPR001341">
    <property type="entry name" value="Asp_kinase"/>
</dbReference>
<keyword evidence="10" id="KW-0547">Nucleotide-binding</keyword>
<protein>
    <recommendedName>
        <fullName evidence="7 16">Aspartokinase</fullName>
        <ecNumber evidence="6 16">2.7.2.4</ecNumber>
    </recommendedName>
</protein>
<dbReference type="InterPro" id="IPR005260">
    <property type="entry name" value="Asp_kin_monofn"/>
</dbReference>
<evidence type="ECO:0000256" key="7">
    <source>
        <dbReference type="ARBA" id="ARBA00016273"/>
    </source>
</evidence>
<keyword evidence="14" id="KW-0457">Lysine biosynthesis</keyword>
<evidence type="ECO:0000256" key="4">
    <source>
        <dbReference type="ARBA" id="ARBA00005139"/>
    </source>
</evidence>
<dbReference type="PROSITE" id="PS00324">
    <property type="entry name" value="ASPARTOKINASE"/>
    <property type="match status" value="1"/>
</dbReference>
<dbReference type="Pfam" id="PF00696">
    <property type="entry name" value="AA_kinase"/>
    <property type="match status" value="1"/>
</dbReference>
<keyword evidence="9 16" id="KW-0808">Transferase</keyword>
<evidence type="ECO:0000256" key="2">
    <source>
        <dbReference type="ARBA" id="ARBA00004766"/>
    </source>
</evidence>
<feature type="domain" description="Aspartate/glutamate/uridylate kinase" evidence="18">
    <location>
        <begin position="21"/>
        <end position="247"/>
    </location>
</feature>
<evidence type="ECO:0000313" key="19">
    <source>
        <dbReference type="EMBL" id="MBE1495094.1"/>
    </source>
</evidence>
<dbReference type="EC" id="2.7.2.4" evidence="6 16"/>
<evidence type="ECO:0000256" key="8">
    <source>
        <dbReference type="ARBA" id="ARBA00022605"/>
    </source>
</evidence>
<dbReference type="RefSeq" id="WP_338078666.1">
    <property type="nucleotide sequence ID" value="NZ_JADBEG010000001.1"/>
</dbReference>
<dbReference type="Gene3D" id="3.40.1160.10">
    <property type="entry name" value="Acetylglutamate kinase-like"/>
    <property type="match status" value="1"/>
</dbReference>
<dbReference type="PANTHER" id="PTHR21499">
    <property type="entry name" value="ASPARTATE KINASE"/>
    <property type="match status" value="1"/>
</dbReference>
<dbReference type="NCBIfam" id="NF005155">
    <property type="entry name" value="PRK06635.1-4"/>
    <property type="match status" value="1"/>
</dbReference>
<dbReference type="InterPro" id="IPR036393">
    <property type="entry name" value="AceGlu_kinase-like_sf"/>
</dbReference>
<evidence type="ECO:0000256" key="5">
    <source>
        <dbReference type="ARBA" id="ARBA00010122"/>
    </source>
</evidence>
<keyword evidence="11 16" id="KW-0418">Kinase</keyword>
<accession>A0ABR9HVX9</accession>
<dbReference type="PIRSF" id="PIRSF000726">
    <property type="entry name" value="Asp_kin"/>
    <property type="match status" value="1"/>
</dbReference>
<evidence type="ECO:0000256" key="17">
    <source>
        <dbReference type="RuleBase" id="RU004249"/>
    </source>
</evidence>
<keyword evidence="8 17" id="KW-0028">Amino-acid biosynthesis</keyword>